<accession>A0A3M7R8I7</accession>
<dbReference type="PANTHER" id="PTHR19890">
    <property type="entry name" value="FIBROBLAST GROWTH FACTOR RECEPTOR"/>
    <property type="match status" value="1"/>
</dbReference>
<evidence type="ECO:0000256" key="5">
    <source>
        <dbReference type="ARBA" id="ARBA00022989"/>
    </source>
</evidence>
<keyword evidence="10" id="KW-0393">Immunoglobulin domain</keyword>
<keyword evidence="14" id="KW-1185">Reference proteome</keyword>
<dbReference type="GO" id="GO:0005007">
    <property type="term" value="F:fibroblast growth factor receptor activity"/>
    <property type="evidence" value="ECO:0007669"/>
    <property type="project" value="TreeGrafter"/>
</dbReference>
<proteinExistence type="predicted"/>
<evidence type="ECO:0000256" key="3">
    <source>
        <dbReference type="ARBA" id="ARBA00022729"/>
    </source>
</evidence>
<dbReference type="FunFam" id="2.60.40.10:FF:000016">
    <property type="entry name" value="Fibroblast growth factor receptor"/>
    <property type="match status" value="1"/>
</dbReference>
<evidence type="ECO:0000256" key="6">
    <source>
        <dbReference type="ARBA" id="ARBA00023136"/>
    </source>
</evidence>
<keyword evidence="3" id="KW-0732">Signal</keyword>
<keyword evidence="5 11" id="KW-1133">Transmembrane helix</keyword>
<dbReference type="InterPro" id="IPR013783">
    <property type="entry name" value="Ig-like_fold"/>
</dbReference>
<dbReference type="AlphaFoldDB" id="A0A3M7R8I7"/>
<dbReference type="PANTHER" id="PTHR19890:SF10">
    <property type="entry name" value="FIBROBLAST GROWTH FACTOR RECEPTOR-LIKE 1"/>
    <property type="match status" value="1"/>
</dbReference>
<evidence type="ECO:0000256" key="7">
    <source>
        <dbReference type="ARBA" id="ARBA00023157"/>
    </source>
</evidence>
<keyword evidence="8 13" id="KW-0675">Receptor</keyword>
<keyword evidence="7" id="KW-1015">Disulfide bond</keyword>
<dbReference type="InterPro" id="IPR003598">
    <property type="entry name" value="Ig_sub2"/>
</dbReference>
<name>A0A3M7R8I7_BRAPC</name>
<dbReference type="Gene3D" id="2.60.40.10">
    <property type="entry name" value="Immunoglobulins"/>
    <property type="match status" value="2"/>
</dbReference>
<dbReference type="OrthoDB" id="10071799at2759"/>
<feature type="transmembrane region" description="Helical" evidence="11">
    <location>
        <begin position="330"/>
        <end position="357"/>
    </location>
</feature>
<dbReference type="SMART" id="SM00408">
    <property type="entry name" value="IGc2"/>
    <property type="match status" value="2"/>
</dbReference>
<keyword evidence="9" id="KW-0325">Glycoprotein</keyword>
<dbReference type="EMBL" id="REGN01004025">
    <property type="protein sequence ID" value="RNA19545.1"/>
    <property type="molecule type" value="Genomic_DNA"/>
</dbReference>
<dbReference type="SUPFAM" id="SSF48726">
    <property type="entry name" value="Immunoglobulin"/>
    <property type="match status" value="2"/>
</dbReference>
<dbReference type="PROSITE" id="PS50835">
    <property type="entry name" value="IG_LIKE"/>
    <property type="match status" value="2"/>
</dbReference>
<evidence type="ECO:0000256" key="8">
    <source>
        <dbReference type="ARBA" id="ARBA00023170"/>
    </source>
</evidence>
<dbReference type="Proteomes" id="UP000276133">
    <property type="component" value="Unassembled WGS sequence"/>
</dbReference>
<dbReference type="InterPro" id="IPR007110">
    <property type="entry name" value="Ig-like_dom"/>
</dbReference>
<organism evidence="13 14">
    <name type="scientific">Brachionus plicatilis</name>
    <name type="common">Marine rotifer</name>
    <name type="synonym">Brachionus muelleri</name>
    <dbReference type="NCBI Taxonomy" id="10195"/>
    <lineage>
        <taxon>Eukaryota</taxon>
        <taxon>Metazoa</taxon>
        <taxon>Spiralia</taxon>
        <taxon>Gnathifera</taxon>
        <taxon>Rotifera</taxon>
        <taxon>Eurotatoria</taxon>
        <taxon>Monogononta</taxon>
        <taxon>Pseudotrocha</taxon>
        <taxon>Ploima</taxon>
        <taxon>Brachionidae</taxon>
        <taxon>Brachionus</taxon>
    </lineage>
</organism>
<feature type="domain" description="Ig-like" evidence="12">
    <location>
        <begin position="127"/>
        <end position="214"/>
    </location>
</feature>
<dbReference type="InterPro" id="IPR052615">
    <property type="entry name" value="FGFRL"/>
</dbReference>
<evidence type="ECO:0000256" key="10">
    <source>
        <dbReference type="ARBA" id="ARBA00023319"/>
    </source>
</evidence>
<dbReference type="GO" id="GO:0017134">
    <property type="term" value="F:fibroblast growth factor binding"/>
    <property type="evidence" value="ECO:0007669"/>
    <property type="project" value="TreeGrafter"/>
</dbReference>
<dbReference type="GO" id="GO:0005886">
    <property type="term" value="C:plasma membrane"/>
    <property type="evidence" value="ECO:0007669"/>
    <property type="project" value="TreeGrafter"/>
</dbReference>
<evidence type="ECO:0000313" key="13">
    <source>
        <dbReference type="EMBL" id="RNA19545.1"/>
    </source>
</evidence>
<dbReference type="InterPro" id="IPR003599">
    <property type="entry name" value="Ig_sub"/>
</dbReference>
<evidence type="ECO:0000256" key="9">
    <source>
        <dbReference type="ARBA" id="ARBA00023180"/>
    </source>
</evidence>
<evidence type="ECO:0000256" key="4">
    <source>
        <dbReference type="ARBA" id="ARBA00022737"/>
    </source>
</evidence>
<evidence type="ECO:0000313" key="14">
    <source>
        <dbReference type="Proteomes" id="UP000276133"/>
    </source>
</evidence>
<keyword evidence="2 11" id="KW-0812">Transmembrane</keyword>
<evidence type="ECO:0000256" key="2">
    <source>
        <dbReference type="ARBA" id="ARBA00022692"/>
    </source>
</evidence>
<gene>
    <name evidence="13" type="ORF">BpHYR1_012393</name>
</gene>
<evidence type="ECO:0000256" key="1">
    <source>
        <dbReference type="ARBA" id="ARBA00004167"/>
    </source>
</evidence>
<keyword evidence="4" id="KW-0677">Repeat</keyword>
<dbReference type="STRING" id="10195.A0A3M7R8I7"/>
<comment type="caution">
    <text evidence="13">The sequence shown here is derived from an EMBL/GenBank/DDBJ whole genome shotgun (WGS) entry which is preliminary data.</text>
</comment>
<dbReference type="InterPro" id="IPR036179">
    <property type="entry name" value="Ig-like_dom_sf"/>
</dbReference>
<sequence length="477" mass="54641">MIFLLLLISFAHCLEIELVSNSSQLVSRGQAIDLICPLSHNQSSFLLSWYKDGNKISAALTNNRFKMHSAKLTISHFLKIDKGSYNCELITGQGQIILSSFVHLTSNSESNQSSYEQVTRSIDGHKPQFVHSYYTASQNQYLDASIEFDCLAGGLPKPSVLWYKNGRVLSEEEYGIVRNLMVFKLNKLLTSDSGEYRCQVFNQFGEINRHFKVDVIRRQKVKVGHNRTAKLECSDHISNWFVKYKNKEYLREEKIVVGEDVFYLFSSDLLNQKSLMLRQVNWFTNGLYVCYGESKVKSEVYDLEVEGFIASGLEQKGLGEKNDKLLSIDYPLPVIIIIVLSLASFVLITLLALYYLVKLRKGSNREECCEDVKRSFDNNQLSHGQVDYFKTRRSLIVPCSSNVPLHVYPLPIFRSQMIRPTQSTPQYYHSIRQQDLPSNISSNSVRQKWSHCGDYQSARIDSSSVTRSSSYRSCSKF</sequence>
<evidence type="ECO:0000256" key="11">
    <source>
        <dbReference type="SAM" id="Phobius"/>
    </source>
</evidence>
<dbReference type="SMART" id="SM00409">
    <property type="entry name" value="IG"/>
    <property type="match status" value="2"/>
</dbReference>
<evidence type="ECO:0000259" key="12">
    <source>
        <dbReference type="PROSITE" id="PS50835"/>
    </source>
</evidence>
<keyword evidence="6 11" id="KW-0472">Membrane</keyword>
<dbReference type="Pfam" id="PF07679">
    <property type="entry name" value="I-set"/>
    <property type="match status" value="2"/>
</dbReference>
<protein>
    <submittedName>
        <fullName evidence="13">Fibroblast growth factor receptor-like 1</fullName>
    </submittedName>
</protein>
<comment type="subcellular location">
    <subcellularLocation>
        <location evidence="1">Membrane</location>
        <topology evidence="1">Single-pass membrane protein</topology>
    </subcellularLocation>
</comment>
<dbReference type="InterPro" id="IPR013098">
    <property type="entry name" value="Ig_I-set"/>
</dbReference>
<feature type="domain" description="Ig-like" evidence="12">
    <location>
        <begin position="14"/>
        <end position="89"/>
    </location>
</feature>
<reference evidence="13 14" key="1">
    <citation type="journal article" date="2018" name="Sci. Rep.">
        <title>Genomic signatures of local adaptation to the degree of environmental predictability in rotifers.</title>
        <authorList>
            <person name="Franch-Gras L."/>
            <person name="Hahn C."/>
            <person name="Garcia-Roger E.M."/>
            <person name="Carmona M.J."/>
            <person name="Serra M."/>
            <person name="Gomez A."/>
        </authorList>
    </citation>
    <scope>NUCLEOTIDE SEQUENCE [LARGE SCALE GENOMIC DNA]</scope>
    <source>
        <strain evidence="13">HYR1</strain>
    </source>
</reference>